<keyword evidence="4 6" id="KW-0472">Membrane</keyword>
<evidence type="ECO:0000313" key="9">
    <source>
        <dbReference type="Proteomes" id="UP001447188"/>
    </source>
</evidence>
<gene>
    <name evidence="8" type="ORF">Q9L58_000587</name>
</gene>
<dbReference type="Pfam" id="PF00924">
    <property type="entry name" value="MS_channel_2nd"/>
    <property type="match status" value="1"/>
</dbReference>
<dbReference type="InterPro" id="IPR058650">
    <property type="entry name" value="Msy1/2-like"/>
</dbReference>
<dbReference type="Proteomes" id="UP001447188">
    <property type="component" value="Unassembled WGS sequence"/>
</dbReference>
<evidence type="ECO:0000256" key="3">
    <source>
        <dbReference type="ARBA" id="ARBA00022989"/>
    </source>
</evidence>
<protein>
    <recommendedName>
        <fullName evidence="7">EF-hand domain-containing protein</fullName>
    </recommendedName>
</protein>
<feature type="region of interest" description="Disordered" evidence="5">
    <location>
        <begin position="1"/>
        <end position="41"/>
    </location>
</feature>
<dbReference type="Gene3D" id="2.30.30.60">
    <property type="match status" value="1"/>
</dbReference>
<reference evidence="8 9" key="1">
    <citation type="submission" date="2024-02" db="EMBL/GenBank/DDBJ databases">
        <title>Discinaceae phylogenomics.</title>
        <authorList>
            <person name="Dirks A.C."/>
            <person name="James T.Y."/>
        </authorList>
    </citation>
    <scope>NUCLEOTIDE SEQUENCE [LARGE SCALE GENOMIC DNA]</scope>
    <source>
        <strain evidence="8 9">ACD0624</strain>
    </source>
</reference>
<dbReference type="PANTHER" id="PTHR31323">
    <property type="entry name" value="MECHANOSENSITIVE ION CHANNEL PROTEIN MSY2"/>
    <property type="match status" value="1"/>
</dbReference>
<feature type="region of interest" description="Disordered" evidence="5">
    <location>
        <begin position="53"/>
        <end position="77"/>
    </location>
</feature>
<evidence type="ECO:0000256" key="6">
    <source>
        <dbReference type="SAM" id="Phobius"/>
    </source>
</evidence>
<feature type="domain" description="EF-hand" evidence="7">
    <location>
        <begin position="391"/>
        <end position="426"/>
    </location>
</feature>
<evidence type="ECO:0000256" key="5">
    <source>
        <dbReference type="SAM" id="MobiDB-lite"/>
    </source>
</evidence>
<dbReference type="InterPro" id="IPR010920">
    <property type="entry name" value="LSM_dom_sf"/>
</dbReference>
<evidence type="ECO:0000259" key="7">
    <source>
        <dbReference type="PROSITE" id="PS50222"/>
    </source>
</evidence>
<comment type="subcellular location">
    <subcellularLocation>
        <location evidence="1">Membrane</location>
    </subcellularLocation>
</comment>
<feature type="transmembrane region" description="Helical" evidence="6">
    <location>
        <begin position="484"/>
        <end position="502"/>
    </location>
</feature>
<keyword evidence="9" id="KW-1185">Reference proteome</keyword>
<feature type="transmembrane region" description="Helical" evidence="6">
    <location>
        <begin position="189"/>
        <end position="212"/>
    </location>
</feature>
<feature type="transmembrane region" description="Helical" evidence="6">
    <location>
        <begin position="157"/>
        <end position="177"/>
    </location>
</feature>
<dbReference type="SUPFAM" id="SSF47473">
    <property type="entry name" value="EF-hand"/>
    <property type="match status" value="1"/>
</dbReference>
<feature type="region of interest" description="Disordered" evidence="5">
    <location>
        <begin position="788"/>
        <end position="882"/>
    </location>
</feature>
<feature type="transmembrane region" description="Helical" evidence="6">
    <location>
        <begin position="447"/>
        <end position="464"/>
    </location>
</feature>
<proteinExistence type="predicted"/>
<keyword evidence="2 6" id="KW-0812">Transmembrane</keyword>
<feature type="region of interest" description="Disordered" evidence="5">
    <location>
        <begin position="700"/>
        <end position="745"/>
    </location>
</feature>
<evidence type="ECO:0000256" key="2">
    <source>
        <dbReference type="ARBA" id="ARBA00022692"/>
    </source>
</evidence>
<dbReference type="PROSITE" id="PS50222">
    <property type="entry name" value="EF_HAND_2"/>
    <property type="match status" value="1"/>
</dbReference>
<dbReference type="Gene3D" id="1.10.238.10">
    <property type="entry name" value="EF-hand"/>
    <property type="match status" value="1"/>
</dbReference>
<comment type="caution">
    <text evidence="8">The sequence shown here is derived from an EMBL/GenBank/DDBJ whole genome shotgun (WGS) entry which is preliminary data.</text>
</comment>
<feature type="compositionally biased region" description="Polar residues" evidence="5">
    <location>
        <begin position="709"/>
        <end position="745"/>
    </location>
</feature>
<dbReference type="InterPro" id="IPR002048">
    <property type="entry name" value="EF_hand_dom"/>
</dbReference>
<evidence type="ECO:0000256" key="4">
    <source>
        <dbReference type="ARBA" id="ARBA00023136"/>
    </source>
</evidence>
<organism evidence="8 9">
    <name type="scientific">Discina gigas</name>
    <dbReference type="NCBI Taxonomy" id="1032678"/>
    <lineage>
        <taxon>Eukaryota</taxon>
        <taxon>Fungi</taxon>
        <taxon>Dikarya</taxon>
        <taxon>Ascomycota</taxon>
        <taxon>Pezizomycotina</taxon>
        <taxon>Pezizomycetes</taxon>
        <taxon>Pezizales</taxon>
        <taxon>Discinaceae</taxon>
        <taxon>Discina</taxon>
    </lineage>
</organism>
<dbReference type="InterPro" id="IPR023408">
    <property type="entry name" value="MscS_beta-dom_sf"/>
</dbReference>
<keyword evidence="3 6" id="KW-1133">Transmembrane helix</keyword>
<feature type="compositionally biased region" description="Basic and acidic residues" evidence="5">
    <location>
        <begin position="873"/>
        <end position="882"/>
    </location>
</feature>
<evidence type="ECO:0000256" key="1">
    <source>
        <dbReference type="ARBA" id="ARBA00004370"/>
    </source>
</evidence>
<dbReference type="EMBL" id="JBBBZM010000004">
    <property type="protein sequence ID" value="KAL0640307.1"/>
    <property type="molecule type" value="Genomic_DNA"/>
</dbReference>
<feature type="transmembrane region" description="Helical" evidence="6">
    <location>
        <begin position="232"/>
        <end position="256"/>
    </location>
</feature>
<evidence type="ECO:0000313" key="8">
    <source>
        <dbReference type="EMBL" id="KAL0640307.1"/>
    </source>
</evidence>
<dbReference type="PANTHER" id="PTHR31323:SF15">
    <property type="entry name" value="MECHANOSENSITIVE ION CHANNEL PROTEIN MSY1"/>
    <property type="match status" value="1"/>
</dbReference>
<feature type="region of interest" description="Disordered" evidence="5">
    <location>
        <begin position="96"/>
        <end position="122"/>
    </location>
</feature>
<sequence>MSTPVHEIPEPSLPQYGPPGGYQIRPPIPPVGSPGEHTYADELPRLELHDPVRPVASTVTSDDGQLHHMSSVSHSRMREENYRLEDDLEMLRAERVVTNASGHGGPERSKSRRDRSRSQVAGIEPVDEFDISTNPAHDSGKGVWRPPEKPANKFAQFLKVIVAKCIPYIVAVVTSAFTNSSKKWKGMACMLEVPTTLFFWWLAIFVSFLPITTNHHQNNDRSTRDWENHTNIVLICFFIATILNLVEKIIIQLIAISFHQRTYEDRIELNKFQIGSLAKLYICSKKCEREKDLEEKKEMNPTNGTRTPLEVLQQARVGAHKTFNRVGDVMGKVAGDFTGREVSPSTSPQHVVLALLQTTEGSQALARRLYRTFIRDDQENVDAEDLKNAFSSEDEAEAAFIMFDRDLNGDISCEEMELACVEIGRERKAITASLKDLDSVVSKLDDVFTFIVVVIIVLVFLTLVSKSTAGVLTSASSSVLALSWLFSATAQEFLASIIFVFVKHPFDVGDRVDIYNTGAGTIDTFFVKEIALMYTEFKKLEGHVVQAPNSLLNTLFVLNMRRSGGLAEAIPVVCKFGTSLEQIEELRSRLLSFVESEKREYQPKIITELRDIPDMHSVKLNVIFFYKSNWQNELVRLQRRNKLMCALMVSVAEVGIESPNMRWPGQKSTQPVWLQSVNADQMQQSVLDRGTGPERPDADYKPFIPGASPSGSILRSNSRTSDMVGTGSLNRNTSLNRSTSRGSAYGQSKKVDFSLGVKDMVSSDVSGDVFEDRRKMQRAPMVRVLEEREREEEEAVLARSNSRASAEHGSGFMRRHRAGSGSVVSHRNRFLGNSVDAPDLETGTLGKEGHHGRPSGEMSRAGPSNRQPASVKGVEDVESKWL</sequence>
<dbReference type="SUPFAM" id="SSF50182">
    <property type="entry name" value="Sm-like ribonucleoproteins"/>
    <property type="match status" value="1"/>
</dbReference>
<dbReference type="InterPro" id="IPR006685">
    <property type="entry name" value="MscS_channel_2nd"/>
</dbReference>
<dbReference type="InterPro" id="IPR011992">
    <property type="entry name" value="EF-hand-dom_pair"/>
</dbReference>
<name>A0ABR3GWH8_9PEZI</name>
<accession>A0ABR3GWH8</accession>
<dbReference type="Pfam" id="PF25886">
    <property type="entry name" value="Msy1"/>
    <property type="match status" value="1"/>
</dbReference>